<dbReference type="EMBL" id="SNRW01023705">
    <property type="protein sequence ID" value="KAA6362809.1"/>
    <property type="molecule type" value="Genomic_DNA"/>
</dbReference>
<reference evidence="2 3" key="1">
    <citation type="submission" date="2019-03" db="EMBL/GenBank/DDBJ databases">
        <title>Single cell metagenomics reveals metabolic interactions within the superorganism composed of flagellate Streblomastix strix and complex community of Bacteroidetes bacteria on its surface.</title>
        <authorList>
            <person name="Treitli S.C."/>
            <person name="Kolisko M."/>
            <person name="Husnik F."/>
            <person name="Keeling P."/>
            <person name="Hampl V."/>
        </authorList>
    </citation>
    <scope>NUCLEOTIDE SEQUENCE [LARGE SCALE GENOMIC DNA]</scope>
    <source>
        <strain evidence="2">ST1C</strain>
    </source>
</reference>
<protein>
    <submittedName>
        <fullName evidence="2">Uncharacterized protein</fullName>
    </submittedName>
</protein>
<evidence type="ECO:0000313" key="2">
    <source>
        <dbReference type="EMBL" id="KAA6362809.1"/>
    </source>
</evidence>
<proteinExistence type="predicted"/>
<feature type="coiled-coil region" evidence="1">
    <location>
        <begin position="6"/>
        <end position="40"/>
    </location>
</feature>
<evidence type="ECO:0000313" key="3">
    <source>
        <dbReference type="Proteomes" id="UP000324800"/>
    </source>
</evidence>
<sequence>MAEQASITFDRDMEEMKAKNNELKEQIQQKDNENKQLEARAVPDGYQTDYIYAVQVEDDDENDNAVLNIRCGFVWC</sequence>
<dbReference type="Proteomes" id="UP000324800">
    <property type="component" value="Unassembled WGS sequence"/>
</dbReference>
<keyword evidence="1" id="KW-0175">Coiled coil</keyword>
<gene>
    <name evidence="2" type="ORF">EZS28_041664</name>
</gene>
<name>A0A5J4TY42_9EUKA</name>
<comment type="caution">
    <text evidence="2">The sequence shown here is derived from an EMBL/GenBank/DDBJ whole genome shotgun (WGS) entry which is preliminary data.</text>
</comment>
<organism evidence="2 3">
    <name type="scientific">Streblomastix strix</name>
    <dbReference type="NCBI Taxonomy" id="222440"/>
    <lineage>
        <taxon>Eukaryota</taxon>
        <taxon>Metamonada</taxon>
        <taxon>Preaxostyla</taxon>
        <taxon>Oxymonadida</taxon>
        <taxon>Streblomastigidae</taxon>
        <taxon>Streblomastix</taxon>
    </lineage>
</organism>
<accession>A0A5J4TY42</accession>
<evidence type="ECO:0000256" key="1">
    <source>
        <dbReference type="SAM" id="Coils"/>
    </source>
</evidence>
<dbReference type="AlphaFoldDB" id="A0A5J4TY42"/>